<dbReference type="GO" id="GO:0005737">
    <property type="term" value="C:cytoplasm"/>
    <property type="evidence" value="ECO:0007669"/>
    <property type="project" value="UniProtKB-SubCell"/>
</dbReference>
<evidence type="ECO:0000313" key="10">
    <source>
        <dbReference type="EMBL" id="GLZ77934.1"/>
    </source>
</evidence>
<feature type="active site" description="Amidino-cysteine intermediate" evidence="8 9">
    <location>
        <position position="402"/>
    </location>
</feature>
<organism evidence="10 11">
    <name type="scientific">Actinorhabdospora filicis</name>
    <dbReference type="NCBI Taxonomy" id="1785913"/>
    <lineage>
        <taxon>Bacteria</taxon>
        <taxon>Bacillati</taxon>
        <taxon>Actinomycetota</taxon>
        <taxon>Actinomycetes</taxon>
        <taxon>Micromonosporales</taxon>
        <taxon>Micromonosporaceae</taxon>
        <taxon>Actinorhabdospora</taxon>
    </lineage>
</organism>
<dbReference type="SUPFAM" id="SSF55909">
    <property type="entry name" value="Pentein"/>
    <property type="match status" value="1"/>
</dbReference>
<comment type="catalytic activity">
    <reaction evidence="7 8">
        <text>L-arginine + H2O = L-citrulline + NH4(+)</text>
        <dbReference type="Rhea" id="RHEA:19597"/>
        <dbReference type="ChEBI" id="CHEBI:15377"/>
        <dbReference type="ChEBI" id="CHEBI:28938"/>
        <dbReference type="ChEBI" id="CHEBI:32682"/>
        <dbReference type="ChEBI" id="CHEBI:57743"/>
        <dbReference type="EC" id="3.5.3.6"/>
    </reaction>
</comment>
<evidence type="ECO:0000256" key="9">
    <source>
        <dbReference type="PIRSR" id="PIRSR006356-1"/>
    </source>
</evidence>
<evidence type="ECO:0000256" key="2">
    <source>
        <dbReference type="ARBA" id="ARBA00005213"/>
    </source>
</evidence>
<evidence type="ECO:0000256" key="5">
    <source>
        <dbReference type="ARBA" id="ARBA00022503"/>
    </source>
</evidence>
<dbReference type="AlphaFoldDB" id="A0A9W6SLI1"/>
<dbReference type="EMBL" id="BSTX01000002">
    <property type="protein sequence ID" value="GLZ77934.1"/>
    <property type="molecule type" value="Genomic_DNA"/>
</dbReference>
<comment type="similarity">
    <text evidence="3 8">Belongs to the arginine deiminase family.</text>
</comment>
<dbReference type="EC" id="3.5.3.6" evidence="8"/>
<dbReference type="RefSeq" id="WP_285663113.1">
    <property type="nucleotide sequence ID" value="NZ_BSTX01000002.1"/>
</dbReference>
<gene>
    <name evidence="8 10" type="primary">arcA</name>
    <name evidence="10" type="ORF">Afil01_27410</name>
</gene>
<dbReference type="HAMAP" id="MF_00242">
    <property type="entry name" value="Arg_deiminase"/>
    <property type="match status" value="1"/>
</dbReference>
<evidence type="ECO:0000256" key="1">
    <source>
        <dbReference type="ARBA" id="ARBA00004496"/>
    </source>
</evidence>
<sequence length="414" mass="45238">MTAAGHGVHSEVGRLRKVLVCAPGLAHRRLTPTNAGDLLFDDVMWVDHAQRDHADFVAELRARGVEVVELHDLLAETMDVPGARDWLLDRKITPGEVGAGLVDSTREFLQGLDSRSLAAYLIGGLSTVDLPEEHRPPAIALARESRGIREYLMPPLPNTLYTRDTTCWLYGGVTLNPLYWPARHGETLLMKAIYSFHPGYTGAKVWWGDPERDLRQATFEGGDIMPVGNGVVLMGMSERTSRQAITQVAATLFAEGAAEHVVVAGMPRLRSAMHLDTVFTFADRDVVTLYPAIVDRIHSFSLRPSDAPPGFEVVDEKDRPFPEVVASALGLPGLRVIETGGDEYASERQQWDSGNNAVAVEPGVVFTYDRNTLTNSLLREAGIEVITIVGAELGRGRGGGHCMTCPLVRDPVDF</sequence>
<dbReference type="Gene3D" id="3.75.10.10">
    <property type="entry name" value="L-arginine/glycine Amidinotransferase, Chain A"/>
    <property type="match status" value="1"/>
</dbReference>
<dbReference type="PANTHER" id="PTHR47271">
    <property type="entry name" value="ARGININE DEIMINASE"/>
    <property type="match status" value="1"/>
</dbReference>
<comment type="subcellular location">
    <subcellularLocation>
        <location evidence="1 8">Cytoplasm</location>
    </subcellularLocation>
</comment>
<dbReference type="GO" id="GO:0016990">
    <property type="term" value="F:arginine deiminase activity"/>
    <property type="evidence" value="ECO:0007669"/>
    <property type="project" value="UniProtKB-UniRule"/>
</dbReference>
<dbReference type="GO" id="GO:0019546">
    <property type="term" value="P:L-arginine deiminase pathway"/>
    <property type="evidence" value="ECO:0007669"/>
    <property type="project" value="TreeGrafter"/>
</dbReference>
<keyword evidence="5 8" id="KW-0056">Arginine metabolism</keyword>
<evidence type="ECO:0000313" key="11">
    <source>
        <dbReference type="Proteomes" id="UP001165079"/>
    </source>
</evidence>
<reference evidence="10" key="1">
    <citation type="submission" date="2023-03" db="EMBL/GenBank/DDBJ databases">
        <title>Actinorhabdospora filicis NBRC 111898.</title>
        <authorList>
            <person name="Ichikawa N."/>
            <person name="Sato H."/>
            <person name="Tonouchi N."/>
        </authorList>
    </citation>
    <scope>NUCLEOTIDE SEQUENCE</scope>
    <source>
        <strain evidence="10">NBRC 111898</strain>
    </source>
</reference>
<keyword evidence="4 8" id="KW-0963">Cytoplasm</keyword>
<dbReference type="Proteomes" id="UP001165079">
    <property type="component" value="Unassembled WGS sequence"/>
</dbReference>
<dbReference type="PANTHER" id="PTHR47271:SF3">
    <property type="entry name" value="ARGININE DEIMINASE"/>
    <property type="match status" value="1"/>
</dbReference>
<dbReference type="PRINTS" id="PR01466">
    <property type="entry name" value="ARGDEIMINASE"/>
</dbReference>
<evidence type="ECO:0000256" key="7">
    <source>
        <dbReference type="ARBA" id="ARBA00049429"/>
    </source>
</evidence>
<evidence type="ECO:0000256" key="6">
    <source>
        <dbReference type="ARBA" id="ARBA00022801"/>
    </source>
</evidence>
<dbReference type="Gene3D" id="1.10.3930.10">
    <property type="entry name" value="Arginine deiminase"/>
    <property type="match status" value="1"/>
</dbReference>
<dbReference type="NCBIfam" id="NF002381">
    <property type="entry name" value="PRK01388.1"/>
    <property type="match status" value="1"/>
</dbReference>
<accession>A0A9W6SLI1</accession>
<dbReference type="Pfam" id="PF02274">
    <property type="entry name" value="ADI"/>
    <property type="match status" value="1"/>
</dbReference>
<proteinExistence type="inferred from homology"/>
<comment type="caution">
    <text evidence="10">The sequence shown here is derived from an EMBL/GenBank/DDBJ whole genome shotgun (WGS) entry which is preliminary data.</text>
</comment>
<keyword evidence="6 8" id="KW-0378">Hydrolase</keyword>
<keyword evidence="11" id="KW-1185">Reference proteome</keyword>
<dbReference type="InterPro" id="IPR003876">
    <property type="entry name" value="Arg_deiminase"/>
</dbReference>
<evidence type="ECO:0000256" key="4">
    <source>
        <dbReference type="ARBA" id="ARBA00022490"/>
    </source>
</evidence>
<dbReference type="PIRSF" id="PIRSF006356">
    <property type="entry name" value="Arg_deiminase"/>
    <property type="match status" value="1"/>
</dbReference>
<name>A0A9W6SLI1_9ACTN</name>
<evidence type="ECO:0000256" key="3">
    <source>
        <dbReference type="ARBA" id="ARBA00010206"/>
    </source>
</evidence>
<comment type="pathway">
    <text evidence="2 8">Amino-acid degradation; L-arginine degradation via ADI pathway; carbamoyl phosphate from L-arginine: step 1/2.</text>
</comment>
<protein>
    <recommendedName>
        <fullName evidence="8">Arginine deiminase</fullName>
        <shortName evidence="8">ADI</shortName>
        <ecNumber evidence="8">3.5.3.6</ecNumber>
    </recommendedName>
    <alternativeName>
        <fullName evidence="8">Arginine dihydrolase</fullName>
        <shortName evidence="8">AD</shortName>
    </alternativeName>
</protein>
<evidence type="ECO:0000256" key="8">
    <source>
        <dbReference type="HAMAP-Rule" id="MF_00242"/>
    </source>
</evidence>